<reference evidence="4" key="1">
    <citation type="submission" date="2016-10" db="EMBL/GenBank/DDBJ databases">
        <title>CRISPR-Cas defence system in Roseofilum reptotaenium: evidence of a bacteriophage-cyanobacterium arms race in the coral black band disease.</title>
        <authorList>
            <person name="Buerger P."/>
            <person name="Wood-Charlson E.M."/>
            <person name="Weynberg K.D."/>
            <person name="Willis B."/>
            <person name="Van Oppen M.J."/>
        </authorList>
    </citation>
    <scope>NUCLEOTIDE SEQUENCE [LARGE SCALE GENOMIC DNA]</scope>
    <source>
        <strain evidence="4">AO1-A</strain>
    </source>
</reference>
<comment type="similarity">
    <text evidence="1">Belongs to the phycobiliprotein family.</text>
</comment>
<evidence type="ECO:0000313" key="4">
    <source>
        <dbReference type="EMBL" id="OJJ13908.1"/>
    </source>
</evidence>
<gene>
    <name evidence="4" type="ORF">BI308_25415</name>
</gene>
<evidence type="ECO:0000256" key="3">
    <source>
        <dbReference type="ARBA" id="ARBA00023307"/>
    </source>
</evidence>
<dbReference type="InterPro" id="IPR009050">
    <property type="entry name" value="Globin-like_sf"/>
</dbReference>
<dbReference type="AlphaFoldDB" id="A0A1L9QJD9"/>
<sequence length="157" mass="18655">MHTLNHDLDTKLIEADGRYLNTQELYPLEQYLQSYQLRLQTYQLLSENSEKLIVNTLRKFAQAYPELIKNHGARCKYDMGSVIRYIALSILRNDELFFKEQMMFWLDTILVAYKRTSHCTRVYDYLHKEVDHLLPPNCSSLVHPYIKLITVMLNSHV</sequence>
<dbReference type="Gene3D" id="1.10.490.20">
    <property type="entry name" value="Phycocyanins"/>
    <property type="match status" value="1"/>
</dbReference>
<dbReference type="InterPro" id="IPR012128">
    <property type="entry name" value="Phycobilisome_asu/bsu"/>
</dbReference>
<dbReference type="GO" id="GO:0015979">
    <property type="term" value="P:photosynthesis"/>
    <property type="evidence" value="ECO:0007669"/>
    <property type="project" value="InterPro"/>
</dbReference>
<keyword evidence="3" id="KW-0089">Bile pigment</keyword>
<organism evidence="4 5">
    <name type="scientific">Roseofilum reptotaenium AO1-A</name>
    <dbReference type="NCBI Taxonomy" id="1925591"/>
    <lineage>
        <taxon>Bacteria</taxon>
        <taxon>Bacillati</taxon>
        <taxon>Cyanobacteriota</taxon>
        <taxon>Cyanophyceae</taxon>
        <taxon>Desertifilales</taxon>
        <taxon>Desertifilaceae</taxon>
        <taxon>Roseofilum</taxon>
    </lineage>
</organism>
<comment type="caution">
    <text evidence="4">The sequence shown here is derived from an EMBL/GenBank/DDBJ whole genome shotgun (WGS) entry which is preliminary data.</text>
</comment>
<name>A0A1L9QJD9_9CYAN</name>
<keyword evidence="2" id="KW-0157">Chromophore</keyword>
<protein>
    <submittedName>
        <fullName evidence="4">Phycobilisome protein</fullName>
    </submittedName>
</protein>
<dbReference type="STRING" id="1925591.BI308_25415"/>
<keyword evidence="5" id="KW-1185">Reference proteome</keyword>
<accession>A0A1L9QJD9</accession>
<dbReference type="EMBL" id="MLAW01000088">
    <property type="protein sequence ID" value="OJJ13908.1"/>
    <property type="molecule type" value="Genomic_DNA"/>
</dbReference>
<evidence type="ECO:0000256" key="1">
    <source>
        <dbReference type="ARBA" id="ARBA00008182"/>
    </source>
</evidence>
<evidence type="ECO:0000256" key="2">
    <source>
        <dbReference type="ARBA" id="ARBA00022991"/>
    </source>
</evidence>
<dbReference type="Pfam" id="PF00502">
    <property type="entry name" value="Phycobilisome"/>
    <property type="match status" value="1"/>
</dbReference>
<evidence type="ECO:0000313" key="5">
    <source>
        <dbReference type="Proteomes" id="UP000183940"/>
    </source>
</evidence>
<dbReference type="CDD" id="cd08919">
    <property type="entry name" value="PBP-like"/>
    <property type="match status" value="1"/>
</dbReference>
<dbReference type="SUPFAM" id="SSF46458">
    <property type="entry name" value="Globin-like"/>
    <property type="match status" value="1"/>
</dbReference>
<proteinExistence type="inferred from homology"/>
<dbReference type="InterPro" id="IPR038719">
    <property type="entry name" value="Phycobilisome_asu/bsu_sf"/>
</dbReference>
<dbReference type="Proteomes" id="UP000183940">
    <property type="component" value="Unassembled WGS sequence"/>
</dbReference>
<dbReference type="GO" id="GO:0030089">
    <property type="term" value="C:phycobilisome"/>
    <property type="evidence" value="ECO:0007669"/>
    <property type="project" value="InterPro"/>
</dbReference>